<dbReference type="GO" id="GO:0005829">
    <property type="term" value="C:cytosol"/>
    <property type="evidence" value="ECO:0007669"/>
    <property type="project" value="TreeGrafter"/>
</dbReference>
<keyword evidence="9" id="KW-0028">Amino-acid biosynthesis</keyword>
<proteinExistence type="inferred from homology"/>
<comment type="similarity">
    <text evidence="4">Belongs to the isocitrate and isopropylmalate dehydrogenases family. LeuB type 1 subfamily.</text>
</comment>
<accession>A0A1W1C523</accession>
<dbReference type="EC" id="1.1.1.85" evidence="6"/>
<dbReference type="GO" id="GO:0009098">
    <property type="term" value="P:L-leucine biosynthetic process"/>
    <property type="evidence" value="ECO:0007669"/>
    <property type="project" value="UniProtKB-KW"/>
</dbReference>
<keyword evidence="12 18" id="KW-0560">Oxidoreductase</keyword>
<evidence type="ECO:0000256" key="4">
    <source>
        <dbReference type="ARBA" id="ARBA00008319"/>
    </source>
</evidence>
<evidence type="ECO:0000256" key="2">
    <source>
        <dbReference type="ARBA" id="ARBA00001946"/>
    </source>
</evidence>
<evidence type="ECO:0000256" key="9">
    <source>
        <dbReference type="ARBA" id="ARBA00022605"/>
    </source>
</evidence>
<dbReference type="AlphaFoldDB" id="A0A1W1C523"/>
<dbReference type="SUPFAM" id="SSF53659">
    <property type="entry name" value="Isocitrate/Isopropylmalate dehydrogenase-like"/>
    <property type="match status" value="1"/>
</dbReference>
<keyword evidence="13" id="KW-0520">NAD</keyword>
<evidence type="ECO:0000256" key="6">
    <source>
        <dbReference type="ARBA" id="ARBA00013101"/>
    </source>
</evidence>
<dbReference type="GO" id="GO:0000287">
    <property type="term" value="F:magnesium ion binding"/>
    <property type="evidence" value="ECO:0007669"/>
    <property type="project" value="InterPro"/>
</dbReference>
<dbReference type="NCBIfam" id="TIGR00169">
    <property type="entry name" value="leuB"/>
    <property type="match status" value="1"/>
</dbReference>
<evidence type="ECO:0000259" key="17">
    <source>
        <dbReference type="SMART" id="SM01329"/>
    </source>
</evidence>
<evidence type="ECO:0000256" key="1">
    <source>
        <dbReference type="ARBA" id="ARBA00001936"/>
    </source>
</evidence>
<dbReference type="GO" id="GO:0003862">
    <property type="term" value="F:3-isopropylmalate dehydrogenase activity"/>
    <property type="evidence" value="ECO:0007669"/>
    <property type="project" value="UniProtKB-EC"/>
</dbReference>
<dbReference type="PANTHER" id="PTHR42979:SF1">
    <property type="entry name" value="3-ISOPROPYLMALATE DEHYDROGENASE"/>
    <property type="match status" value="1"/>
</dbReference>
<dbReference type="PROSITE" id="PS00470">
    <property type="entry name" value="IDH_IMDH"/>
    <property type="match status" value="1"/>
</dbReference>
<evidence type="ECO:0000256" key="7">
    <source>
        <dbReference type="ARBA" id="ARBA00022430"/>
    </source>
</evidence>
<dbReference type="GO" id="GO:0051287">
    <property type="term" value="F:NAD binding"/>
    <property type="evidence" value="ECO:0007669"/>
    <property type="project" value="InterPro"/>
</dbReference>
<dbReference type="InterPro" id="IPR019818">
    <property type="entry name" value="IsoCit/isopropylmalate_DH_CS"/>
</dbReference>
<dbReference type="InterPro" id="IPR004429">
    <property type="entry name" value="Isopropylmalate_DH"/>
</dbReference>
<protein>
    <recommendedName>
        <fullName evidence="6">3-isopropylmalate dehydrogenase</fullName>
        <ecNumber evidence="6">1.1.1.85</ecNumber>
    </recommendedName>
    <alternativeName>
        <fullName evidence="16">3-IPM-DH</fullName>
    </alternativeName>
</protein>
<comment type="cofactor">
    <cofactor evidence="2">
        <name>Mg(2+)</name>
        <dbReference type="ChEBI" id="CHEBI:18420"/>
    </cofactor>
</comment>
<evidence type="ECO:0000256" key="11">
    <source>
        <dbReference type="ARBA" id="ARBA00022842"/>
    </source>
</evidence>
<evidence type="ECO:0000256" key="10">
    <source>
        <dbReference type="ARBA" id="ARBA00022723"/>
    </source>
</evidence>
<evidence type="ECO:0000256" key="5">
    <source>
        <dbReference type="ARBA" id="ARBA00011738"/>
    </source>
</evidence>
<dbReference type="EMBL" id="FPHG01000045">
    <property type="protein sequence ID" value="SFV60876.1"/>
    <property type="molecule type" value="Genomic_DNA"/>
</dbReference>
<comment type="subcellular location">
    <subcellularLocation>
        <location evidence="3">Cytoplasm</location>
    </subcellularLocation>
</comment>
<dbReference type="Gene3D" id="3.40.718.10">
    <property type="entry name" value="Isopropylmalate Dehydrogenase"/>
    <property type="match status" value="1"/>
</dbReference>
<comment type="cofactor">
    <cofactor evidence="1">
        <name>Mn(2+)</name>
        <dbReference type="ChEBI" id="CHEBI:29035"/>
    </cofactor>
</comment>
<evidence type="ECO:0000256" key="14">
    <source>
        <dbReference type="ARBA" id="ARBA00023304"/>
    </source>
</evidence>
<gene>
    <name evidence="18" type="ORF">MNB_SV-9-605</name>
</gene>
<dbReference type="FunFam" id="3.40.718.10:FF:000028">
    <property type="entry name" value="3-isopropylmalate dehydrogenase"/>
    <property type="match status" value="1"/>
</dbReference>
<dbReference type="PANTHER" id="PTHR42979">
    <property type="entry name" value="3-ISOPROPYLMALATE DEHYDROGENASE"/>
    <property type="match status" value="1"/>
</dbReference>
<reference evidence="18" key="1">
    <citation type="submission" date="2016-10" db="EMBL/GenBank/DDBJ databases">
        <authorList>
            <person name="de Groot N.N."/>
        </authorList>
    </citation>
    <scope>NUCLEOTIDE SEQUENCE</scope>
</reference>
<evidence type="ECO:0000256" key="12">
    <source>
        <dbReference type="ARBA" id="ARBA00023002"/>
    </source>
</evidence>
<feature type="domain" description="Isopropylmalate dehydrogenase-like" evidence="17">
    <location>
        <begin position="8"/>
        <end position="352"/>
    </location>
</feature>
<evidence type="ECO:0000256" key="13">
    <source>
        <dbReference type="ARBA" id="ARBA00023027"/>
    </source>
</evidence>
<evidence type="ECO:0000256" key="15">
    <source>
        <dbReference type="ARBA" id="ARBA00029440"/>
    </source>
</evidence>
<dbReference type="SMART" id="SM01329">
    <property type="entry name" value="Iso_dh"/>
    <property type="match status" value="1"/>
</dbReference>
<dbReference type="HAMAP" id="MF_01033">
    <property type="entry name" value="LeuB_type1"/>
    <property type="match status" value="1"/>
</dbReference>
<dbReference type="InterPro" id="IPR024084">
    <property type="entry name" value="IsoPropMal-DH-like_dom"/>
</dbReference>
<evidence type="ECO:0000256" key="16">
    <source>
        <dbReference type="ARBA" id="ARBA00033138"/>
    </source>
</evidence>
<organism evidence="18">
    <name type="scientific">hydrothermal vent metagenome</name>
    <dbReference type="NCBI Taxonomy" id="652676"/>
    <lineage>
        <taxon>unclassified sequences</taxon>
        <taxon>metagenomes</taxon>
        <taxon>ecological metagenomes</taxon>
    </lineage>
</organism>
<keyword evidence="8" id="KW-0963">Cytoplasm</keyword>
<dbReference type="Pfam" id="PF00180">
    <property type="entry name" value="Iso_dh"/>
    <property type="match status" value="1"/>
</dbReference>
<keyword evidence="14" id="KW-0100">Branched-chain amino acid biosynthesis</keyword>
<evidence type="ECO:0000256" key="8">
    <source>
        <dbReference type="ARBA" id="ARBA00022490"/>
    </source>
</evidence>
<sequence length="358" mass="38702">MGMNKSYKIGVIKGDGIGPEIIDEAIKVLDAVSVAQGFNIKYEEFLLGGSAIDATGVPLPDETIKGVKTCDAVLFGAIGGPKWDNLERHLRPETGLLGLRKEMGTFANLRPATVYDELVNASTLKASVIKGVDIMVVRELTGGIYFGEPRELNENMAFNTMVYSRDEVERIAKVAFEIAMKRDKRICSVDKANVLEVSQFWREIVEKMSLDYPEVELTHMYVDNASMQLIRNPKQFDVILTGNIFGDILSDAASMLSGSIGLLPSASTGRGVGLFEPIHGSAPDIAGQGIANPLATISSASMMLRYALGENGASDKIDDAIKKALQDGYRTGDLGDFDAKEIVSCSQMGDIIADYSSK</sequence>
<name>A0A1W1C523_9ZZZZ</name>
<keyword evidence="10" id="KW-0479">Metal-binding</keyword>
<evidence type="ECO:0000256" key="3">
    <source>
        <dbReference type="ARBA" id="ARBA00004496"/>
    </source>
</evidence>
<keyword evidence="7" id="KW-0432">Leucine biosynthesis</keyword>
<evidence type="ECO:0000313" key="18">
    <source>
        <dbReference type="EMBL" id="SFV60876.1"/>
    </source>
</evidence>
<comment type="subunit">
    <text evidence="5">Homodimer.</text>
</comment>
<comment type="pathway">
    <text evidence="15">Amino-acid biosynthesis.</text>
</comment>
<keyword evidence="11" id="KW-0460">Magnesium</keyword>